<dbReference type="Gene3D" id="3.30.1330.10">
    <property type="entry name" value="PurM-like, N-terminal domain"/>
    <property type="match status" value="1"/>
</dbReference>
<dbReference type="NCBIfam" id="TIGR02124">
    <property type="entry name" value="hypE"/>
    <property type="match status" value="1"/>
</dbReference>
<name>A0A2T2WLZ4_SULTH</name>
<dbReference type="InterPro" id="IPR036921">
    <property type="entry name" value="PurM-like_N_sf"/>
</dbReference>
<evidence type="ECO:0000313" key="5">
    <source>
        <dbReference type="Proteomes" id="UP000242705"/>
    </source>
</evidence>
<proteinExistence type="inferred from homology"/>
<feature type="domain" description="PurM-like N-terminal" evidence="2">
    <location>
        <begin position="63"/>
        <end position="175"/>
    </location>
</feature>
<sequence length="363" mass="38341">MAKANASEVVAKIEKAQEARRKRAVLRESHITMSHGSGGKATHNLIDAVFAQALSNPYLDRMEDSAVMSWDASSKVALTTDTYVVSPVTFPGGDIGSLAVHGTINDLAMAGAMALGLSAGFILEEGFPIEDLRHIVTSMAEASARAHVPIVTGDTKVVPRGKGDGIYINTAGIGRLLPGASLGYDKIRVGDKVIVSGDLGDHGIAVMLARESLDIDADVKSDSAPLHEIVYDLITQLGPAIHCLKDPTRGGVATTLNELTQSSRLAIGLQERAIPIKDVVKGTCELLGLDPLTIANEGKLIAIVDAQVADEALAIIRSHEQGYHAQIIGEVLPEPEGMVFMHTDIGGMRVLDMLVGDPLPRIC</sequence>
<evidence type="ECO:0000259" key="3">
    <source>
        <dbReference type="Pfam" id="PF02769"/>
    </source>
</evidence>
<reference evidence="4 5" key="1">
    <citation type="journal article" date="2014" name="BMC Genomics">
        <title>Comparison of environmental and isolate Sulfobacillus genomes reveals diverse carbon, sulfur, nitrogen, and hydrogen metabolisms.</title>
        <authorList>
            <person name="Justice N.B."/>
            <person name="Norman A."/>
            <person name="Brown C.T."/>
            <person name="Singh A."/>
            <person name="Thomas B.C."/>
            <person name="Banfield J.F."/>
        </authorList>
    </citation>
    <scope>NUCLEOTIDE SEQUENCE [LARGE SCALE GENOMIC DNA]</scope>
    <source>
        <strain evidence="4">AMDSBA5</strain>
    </source>
</reference>
<dbReference type="InterPro" id="IPR011854">
    <property type="entry name" value="HypE"/>
</dbReference>
<dbReference type="AlphaFoldDB" id="A0A2T2WLZ4"/>
<dbReference type="SUPFAM" id="SSF56042">
    <property type="entry name" value="PurM C-terminal domain-like"/>
    <property type="match status" value="1"/>
</dbReference>
<dbReference type="PANTHER" id="PTHR30303">
    <property type="entry name" value="HYDROGENASE ISOENZYMES FORMATION PROTEIN HYPE"/>
    <property type="match status" value="1"/>
</dbReference>
<dbReference type="EMBL" id="PXYX01000072">
    <property type="protein sequence ID" value="PSR23264.1"/>
    <property type="molecule type" value="Genomic_DNA"/>
</dbReference>
<dbReference type="Pfam" id="PF02769">
    <property type="entry name" value="AIRS_C"/>
    <property type="match status" value="1"/>
</dbReference>
<dbReference type="GO" id="GO:0051604">
    <property type="term" value="P:protein maturation"/>
    <property type="evidence" value="ECO:0007669"/>
    <property type="project" value="TreeGrafter"/>
</dbReference>
<evidence type="ECO:0000259" key="2">
    <source>
        <dbReference type="Pfam" id="PF00586"/>
    </source>
</evidence>
<evidence type="ECO:0000256" key="1">
    <source>
        <dbReference type="ARBA" id="ARBA00006243"/>
    </source>
</evidence>
<dbReference type="PIRSF" id="PIRSF005644">
    <property type="entry name" value="Hdrgns_mtr_HypE"/>
    <property type="match status" value="1"/>
</dbReference>
<comment type="caution">
    <text evidence="4">The sequence shown here is derived from an EMBL/GenBank/DDBJ whole genome shotgun (WGS) entry which is preliminary data.</text>
</comment>
<dbReference type="InterPro" id="IPR010918">
    <property type="entry name" value="PurM-like_C_dom"/>
</dbReference>
<dbReference type="CDD" id="cd02197">
    <property type="entry name" value="HypE"/>
    <property type="match status" value="1"/>
</dbReference>
<dbReference type="Pfam" id="PF00586">
    <property type="entry name" value="AIRS"/>
    <property type="match status" value="1"/>
</dbReference>
<dbReference type="SUPFAM" id="SSF55326">
    <property type="entry name" value="PurM N-terminal domain-like"/>
    <property type="match status" value="1"/>
</dbReference>
<accession>A0A2T2WLZ4</accession>
<comment type="similarity">
    <text evidence="1">Belongs to the HypE family.</text>
</comment>
<dbReference type="Proteomes" id="UP000242705">
    <property type="component" value="Unassembled WGS sequence"/>
</dbReference>
<protein>
    <submittedName>
        <fullName evidence="4">Hydrogenase expression/formation protein HypE</fullName>
    </submittedName>
</protein>
<evidence type="ECO:0000313" key="4">
    <source>
        <dbReference type="EMBL" id="PSR23264.1"/>
    </source>
</evidence>
<dbReference type="PANTHER" id="PTHR30303:SF0">
    <property type="entry name" value="CARBAMOYL DEHYDRATASE HYPE"/>
    <property type="match status" value="1"/>
</dbReference>
<gene>
    <name evidence="4" type="primary">hypE</name>
    <name evidence="4" type="ORF">C7B47_16025</name>
</gene>
<dbReference type="Gene3D" id="3.90.650.10">
    <property type="entry name" value="PurM-like C-terminal domain"/>
    <property type="match status" value="1"/>
</dbReference>
<dbReference type="InterPro" id="IPR016188">
    <property type="entry name" value="PurM-like_N"/>
</dbReference>
<dbReference type="InterPro" id="IPR036676">
    <property type="entry name" value="PurM-like_C_sf"/>
</dbReference>
<organism evidence="4 5">
    <name type="scientific">Sulfobacillus thermosulfidooxidans</name>
    <dbReference type="NCBI Taxonomy" id="28034"/>
    <lineage>
        <taxon>Bacteria</taxon>
        <taxon>Bacillati</taxon>
        <taxon>Bacillota</taxon>
        <taxon>Clostridia</taxon>
        <taxon>Eubacteriales</taxon>
        <taxon>Clostridiales Family XVII. Incertae Sedis</taxon>
        <taxon>Sulfobacillus</taxon>
    </lineage>
</organism>
<feature type="domain" description="PurM-like C-terminal" evidence="3">
    <location>
        <begin position="188"/>
        <end position="338"/>
    </location>
</feature>